<dbReference type="InterPro" id="IPR050309">
    <property type="entry name" value="Type-B_Carboxylest/Lipase"/>
</dbReference>
<evidence type="ECO:0000313" key="7">
    <source>
        <dbReference type="Proteomes" id="UP000053859"/>
    </source>
</evidence>
<evidence type="ECO:0000259" key="5">
    <source>
        <dbReference type="Pfam" id="PF00135"/>
    </source>
</evidence>
<feature type="region of interest" description="Disordered" evidence="4">
    <location>
        <begin position="43"/>
        <end position="81"/>
    </location>
</feature>
<dbReference type="OrthoDB" id="3199405at2"/>
<dbReference type="InterPro" id="IPR019826">
    <property type="entry name" value="Carboxylesterase_B_AS"/>
</dbReference>
<gene>
    <name evidence="6" type="ORF">SAZU_0570</name>
</gene>
<dbReference type="SUPFAM" id="SSF53474">
    <property type="entry name" value="alpha/beta-Hydrolases"/>
    <property type="match status" value="1"/>
</dbReference>
<dbReference type="PROSITE" id="PS00941">
    <property type="entry name" value="CARBOXYLESTERASE_B_2"/>
    <property type="match status" value="1"/>
</dbReference>
<evidence type="ECO:0000313" key="6">
    <source>
        <dbReference type="EMBL" id="GAP45840.1"/>
    </source>
</evidence>
<name>A0A0K8PD95_STRAJ</name>
<feature type="region of interest" description="Disordered" evidence="4">
    <location>
        <begin position="484"/>
        <end position="512"/>
    </location>
</feature>
<dbReference type="Proteomes" id="UP000053859">
    <property type="component" value="Unassembled WGS sequence"/>
</dbReference>
<dbReference type="PANTHER" id="PTHR11559">
    <property type="entry name" value="CARBOXYLESTERASE"/>
    <property type="match status" value="1"/>
</dbReference>
<dbReference type="ESTHER" id="straj-a0a0k8pd95">
    <property type="family name" value="Carb_B_Bacteria"/>
</dbReference>
<dbReference type="PATRIC" id="fig|146537.3.peg.597"/>
<dbReference type="RefSeq" id="WP_059414639.1">
    <property type="nucleotide sequence ID" value="NZ_DF968197.1"/>
</dbReference>
<keyword evidence="2 3" id="KW-0378">Hydrolase</keyword>
<accession>A0A0K8PD95</accession>
<dbReference type="Pfam" id="PF00135">
    <property type="entry name" value="COesterase"/>
    <property type="match status" value="1"/>
</dbReference>
<evidence type="ECO:0000256" key="3">
    <source>
        <dbReference type="RuleBase" id="RU361235"/>
    </source>
</evidence>
<keyword evidence="7" id="KW-1185">Reference proteome</keyword>
<reference evidence="6" key="1">
    <citation type="journal article" date="2015" name="Genome Announc.">
        <title>Draft Genome Sequence of Thiostrepton-Producing Streptomyces azureus ATCC 14921.</title>
        <authorList>
            <person name="Sakihara K."/>
            <person name="Maeda J."/>
            <person name="Tashiro K."/>
            <person name="Fujino Y."/>
            <person name="Kuhara S."/>
            <person name="Ohshima T."/>
            <person name="Ogata S."/>
            <person name="Doi K."/>
        </authorList>
    </citation>
    <scope>NUCLEOTIDE SEQUENCE [LARGE SCALE GENOMIC DNA]</scope>
    <source>
        <strain evidence="6">ATCC14921</strain>
    </source>
</reference>
<dbReference type="Gene3D" id="3.40.50.1820">
    <property type="entry name" value="alpha/beta hydrolase"/>
    <property type="match status" value="1"/>
</dbReference>
<protein>
    <recommendedName>
        <fullName evidence="3">Carboxylic ester hydrolase</fullName>
        <ecNumber evidence="3">3.1.1.-</ecNumber>
    </recommendedName>
</protein>
<evidence type="ECO:0000256" key="2">
    <source>
        <dbReference type="ARBA" id="ARBA00022801"/>
    </source>
</evidence>
<dbReference type="EMBL" id="DF968197">
    <property type="protein sequence ID" value="GAP45840.1"/>
    <property type="molecule type" value="Genomic_DNA"/>
</dbReference>
<comment type="similarity">
    <text evidence="1 3">Belongs to the type-B carboxylesterase/lipase family.</text>
</comment>
<proteinExistence type="inferred from homology"/>
<dbReference type="InterPro" id="IPR019819">
    <property type="entry name" value="Carboxylesterase_B_CS"/>
</dbReference>
<dbReference type="AlphaFoldDB" id="A0A0K8PD95"/>
<dbReference type="GO" id="GO:0016787">
    <property type="term" value="F:hydrolase activity"/>
    <property type="evidence" value="ECO:0007669"/>
    <property type="project" value="UniProtKB-KW"/>
</dbReference>
<dbReference type="PROSITE" id="PS00122">
    <property type="entry name" value="CARBOXYLESTERASE_B_1"/>
    <property type="match status" value="1"/>
</dbReference>
<sequence>MADALLTDTNTGTVRGSELPDGGRLFAGIPFAAPPVGELRFRPPQPPRPWQGVRQADSFAPAPAQGASSLMPEASQKSSFPTFPTAEIRETSEDCLYLNVWTPTTTAEDAIRPVIVWIYGGGYDVGSAAPPYSDGAALARQTGAVVVTANYRLGALGFLHLADLGSQWAGSTNLALQDQMAALRWVRDNIASFGGDPGNITVAGQSAGAFSIGALLAAPAAAGLFHKAILQSGSTSRIFDRATATTMAEDLITALRLDGPEDLLTVTCRRILDAQSTVVTGDIGQRNLPGGRSWGAVLDGSVLPVAPQQAVADGAAVDIPLLVGATRDEVRVFQMIGGDSFRPEGETALYTEMRRAGVTEPEKLLDAYRGRNADSDDLSALRSAFLTDALYRIPATRLAQAQAGAGGRAYHYLLVDEPCGPAMGAFHGADLLHVFDKLSLVGADTPEHLTARDTLVGAWAAFAATGSPGWPPYDPHAAGNSRAIGKSPADAGRMITEPPADDVTALWPTRPA</sequence>
<evidence type="ECO:0000256" key="4">
    <source>
        <dbReference type="SAM" id="MobiDB-lite"/>
    </source>
</evidence>
<organism evidence="6 7">
    <name type="scientific">Streptomyces azureus</name>
    <dbReference type="NCBI Taxonomy" id="146537"/>
    <lineage>
        <taxon>Bacteria</taxon>
        <taxon>Bacillati</taxon>
        <taxon>Actinomycetota</taxon>
        <taxon>Actinomycetes</taxon>
        <taxon>Kitasatosporales</taxon>
        <taxon>Streptomycetaceae</taxon>
        <taxon>Streptomyces</taxon>
    </lineage>
</organism>
<evidence type="ECO:0000256" key="1">
    <source>
        <dbReference type="ARBA" id="ARBA00005964"/>
    </source>
</evidence>
<dbReference type="InterPro" id="IPR029058">
    <property type="entry name" value="AB_hydrolase_fold"/>
</dbReference>
<dbReference type="EC" id="3.1.1.-" evidence="3"/>
<feature type="domain" description="Carboxylesterase type B" evidence="5">
    <location>
        <begin position="7"/>
        <end position="469"/>
    </location>
</feature>
<dbReference type="InterPro" id="IPR002018">
    <property type="entry name" value="CarbesteraseB"/>
</dbReference>